<dbReference type="PANTHER" id="PTHR11575:SF22">
    <property type="entry name" value="ADL392WP"/>
    <property type="match status" value="1"/>
</dbReference>
<dbReference type="PIRSF" id="PIRSF017316">
    <property type="entry name" value="Pesterase_C1039"/>
    <property type="match status" value="1"/>
</dbReference>
<dbReference type="Gene3D" id="3.60.21.10">
    <property type="match status" value="1"/>
</dbReference>
<evidence type="ECO:0000256" key="1">
    <source>
        <dbReference type="SAM" id="MobiDB-lite"/>
    </source>
</evidence>
<feature type="domain" description="Putative 5'-nucleotidase C-terminal" evidence="4">
    <location>
        <begin position="359"/>
        <end position="537"/>
    </location>
</feature>
<accession>A0A9P6QIW1</accession>
<evidence type="ECO:0000256" key="2">
    <source>
        <dbReference type="SAM" id="SignalP"/>
    </source>
</evidence>
<evidence type="ECO:0000259" key="4">
    <source>
        <dbReference type="Pfam" id="PF21953"/>
    </source>
</evidence>
<comment type="caution">
    <text evidence="5">The sequence shown here is derived from an EMBL/GenBank/DDBJ whole genome shotgun (WGS) entry which is preliminary data.</text>
</comment>
<keyword evidence="6" id="KW-1185">Reference proteome</keyword>
<dbReference type="SUPFAM" id="SSF56300">
    <property type="entry name" value="Metallo-dependent phosphatases"/>
    <property type="match status" value="1"/>
</dbReference>
<organism evidence="5 6">
    <name type="scientific">Actinomortierella ambigua</name>
    <dbReference type="NCBI Taxonomy" id="1343610"/>
    <lineage>
        <taxon>Eukaryota</taxon>
        <taxon>Fungi</taxon>
        <taxon>Fungi incertae sedis</taxon>
        <taxon>Mucoromycota</taxon>
        <taxon>Mortierellomycotina</taxon>
        <taxon>Mortierellomycetes</taxon>
        <taxon>Mortierellales</taxon>
        <taxon>Mortierellaceae</taxon>
        <taxon>Actinomortierella</taxon>
    </lineage>
</organism>
<dbReference type="GO" id="GO:0016787">
    <property type="term" value="F:hydrolase activity"/>
    <property type="evidence" value="ECO:0007669"/>
    <property type="project" value="InterPro"/>
</dbReference>
<gene>
    <name evidence="5" type="ORF">DFQ27_007223</name>
</gene>
<evidence type="ECO:0008006" key="7">
    <source>
        <dbReference type="Google" id="ProtNLM"/>
    </source>
</evidence>
<dbReference type="EMBL" id="JAAAJB010000056">
    <property type="protein sequence ID" value="KAG0268255.1"/>
    <property type="molecule type" value="Genomic_DNA"/>
</dbReference>
<dbReference type="InterPro" id="IPR004843">
    <property type="entry name" value="Calcineurin-like_PHP"/>
</dbReference>
<dbReference type="GO" id="GO:0009166">
    <property type="term" value="P:nucleotide catabolic process"/>
    <property type="evidence" value="ECO:0007669"/>
    <property type="project" value="InterPro"/>
</dbReference>
<dbReference type="FunFam" id="3.60.21.10:FF:000043">
    <property type="entry name" value="Ser/Thr protein phosphatase family"/>
    <property type="match status" value="1"/>
</dbReference>
<dbReference type="InterPro" id="IPR014485">
    <property type="entry name" value="Pesterase_C1039"/>
</dbReference>
<sequence>MRLLVVLPLFAAFASANLERRAQPGAVQPPPVELRPLTWGDVNFISTTDSHGWLAGHPRVSDFSADFGDFASFVKNMRKKAERMRKDLFVIDSGDLHDGNGLSDSTPLNGQVSDPIFSSMKYDMLTIGNHELYQNSVAESMHKNYAPKWGKRYLTSNVYIKDANTNKTTPIGHQYSVFHGRYGTKVLAYGFLFNFKSNGNMTVVEKVETTIAQPWFQKSLKVKSDVIVVVSHMSLRYGEAVSIVNAIRKVQPTKPLFLFGGHLHIRDFVRYDGRAAGIASGRFMETVGWMSASGIRNNNKNLTITRRYLNANLHTYKTHALAHPKQKFDTGRGKDITKKITKARKALNLTNILGYSPQDYYLSRYPMTDDRSLLKLVANEVLPAVVDPKKGKPGVVIINSGSQRFDVLKGPFTTDDTFVVSPFHNTFIYTTVKASLVKGIMEGLNTAPFQKRADKLYLENLRENKKGGDQKDGKKPGKNYPLTPGYVTKDDMGTDGDDWPHTPIADVDAPTYIASPLPAGVQPDDEVHIVWLSFFTNLIEPLLKKLDPNTNFAIADYRTDINSNTMWANFVTQKWAKQA</sequence>
<dbReference type="InterPro" id="IPR036907">
    <property type="entry name" value="5'-Nucleotdase_C_sf"/>
</dbReference>
<keyword evidence="2" id="KW-0732">Signal</keyword>
<name>A0A9P6QIW1_9FUNG</name>
<proteinExistence type="predicted"/>
<dbReference type="InterPro" id="IPR053828">
    <property type="entry name" value="Nucleosidase_C"/>
</dbReference>
<dbReference type="Pfam" id="PF00149">
    <property type="entry name" value="Metallophos"/>
    <property type="match status" value="1"/>
</dbReference>
<evidence type="ECO:0000313" key="5">
    <source>
        <dbReference type="EMBL" id="KAG0268255.1"/>
    </source>
</evidence>
<feature type="compositionally biased region" description="Basic and acidic residues" evidence="1">
    <location>
        <begin position="463"/>
        <end position="475"/>
    </location>
</feature>
<feature type="chain" id="PRO_5040143199" description="Calcineurin-like phosphoesterase domain-containing protein" evidence="2">
    <location>
        <begin position="17"/>
        <end position="579"/>
    </location>
</feature>
<dbReference type="InterPro" id="IPR006179">
    <property type="entry name" value="5_nucleotidase/apyrase"/>
</dbReference>
<dbReference type="InterPro" id="IPR029052">
    <property type="entry name" value="Metallo-depent_PP-like"/>
</dbReference>
<feature type="region of interest" description="Disordered" evidence="1">
    <location>
        <begin position="463"/>
        <end position="489"/>
    </location>
</feature>
<dbReference type="OrthoDB" id="7722975at2759"/>
<dbReference type="AlphaFoldDB" id="A0A9P6QIW1"/>
<evidence type="ECO:0000313" key="6">
    <source>
        <dbReference type="Proteomes" id="UP000807716"/>
    </source>
</evidence>
<dbReference type="PANTHER" id="PTHR11575">
    <property type="entry name" value="5'-NUCLEOTIDASE-RELATED"/>
    <property type="match status" value="1"/>
</dbReference>
<evidence type="ECO:0000259" key="3">
    <source>
        <dbReference type="Pfam" id="PF00149"/>
    </source>
</evidence>
<dbReference type="Gene3D" id="3.90.780.10">
    <property type="entry name" value="5'-Nucleotidase, C-terminal domain"/>
    <property type="match status" value="1"/>
</dbReference>
<dbReference type="Proteomes" id="UP000807716">
    <property type="component" value="Unassembled WGS sequence"/>
</dbReference>
<dbReference type="GO" id="GO:0005576">
    <property type="term" value="C:extracellular region"/>
    <property type="evidence" value="ECO:0007669"/>
    <property type="project" value="UniProtKB-ARBA"/>
</dbReference>
<protein>
    <recommendedName>
        <fullName evidence="7">Calcineurin-like phosphoesterase domain-containing protein</fullName>
    </recommendedName>
</protein>
<feature type="signal peptide" evidence="2">
    <location>
        <begin position="1"/>
        <end position="16"/>
    </location>
</feature>
<dbReference type="SUPFAM" id="SSF55816">
    <property type="entry name" value="5'-nucleotidase (syn. UDP-sugar hydrolase), C-terminal domain"/>
    <property type="match status" value="1"/>
</dbReference>
<dbReference type="GO" id="GO:0005829">
    <property type="term" value="C:cytosol"/>
    <property type="evidence" value="ECO:0007669"/>
    <property type="project" value="TreeGrafter"/>
</dbReference>
<dbReference type="Pfam" id="PF21953">
    <property type="entry name" value="NadN_nucleosid_C"/>
    <property type="match status" value="1"/>
</dbReference>
<reference evidence="5" key="1">
    <citation type="journal article" date="2020" name="Fungal Divers.">
        <title>Resolving the Mortierellaceae phylogeny through synthesis of multi-gene phylogenetics and phylogenomics.</title>
        <authorList>
            <person name="Vandepol N."/>
            <person name="Liber J."/>
            <person name="Desiro A."/>
            <person name="Na H."/>
            <person name="Kennedy M."/>
            <person name="Barry K."/>
            <person name="Grigoriev I.V."/>
            <person name="Miller A.N."/>
            <person name="O'Donnell K."/>
            <person name="Stajich J.E."/>
            <person name="Bonito G."/>
        </authorList>
    </citation>
    <scope>NUCLEOTIDE SEQUENCE</scope>
    <source>
        <strain evidence="5">BC1065</strain>
    </source>
</reference>
<feature type="domain" description="Calcineurin-like phosphoesterase" evidence="3">
    <location>
        <begin position="47"/>
        <end position="265"/>
    </location>
</feature>